<keyword evidence="3" id="KW-1185">Reference proteome</keyword>
<feature type="chain" id="PRO_5046163935" evidence="1">
    <location>
        <begin position="25"/>
        <end position="461"/>
    </location>
</feature>
<feature type="signal peptide" evidence="1">
    <location>
        <begin position="1"/>
        <end position="24"/>
    </location>
</feature>
<name>A0ABW0I7B5_9BACT</name>
<proteinExistence type="predicted"/>
<gene>
    <name evidence="2" type="ORF">ACFPMF_04320</name>
</gene>
<accession>A0ABW0I7B5</accession>
<sequence length="461" mass="51903">MIKTHLFRISLSLALVFLFIQCQKTNPQPPEAADFDPEIPRDTSYLAGPISFRLKELQKKINQELDPVLVGKGASNRQKGSLFPFRVIRSGPVQVQYANQQVRVSAPLQLFVTMPFGSRKIPDNKPFCSLHVNFQSPLTVTSNWRLGSNVQFMDYQWIEEPEIRLLGREISLTNFAQNLLDKHQAAIETAIDSAVYKELRLDQLVMPIWRDIQKPLLIDRNYGLWLIPQPIAVEASPIRGNAEQITTHLRIAFATQTKLQPQKPLPSNVPLPLLQKRDSVQHTSDLSLLSFIPYADINRMLTRVLSQKKKKVLLGSLTIEKASVYGGQRALLVKTEVSGLLNGTVYLRGRPTFDTTTNTLHVRNLAFDPGTVRELSKISNSVVQKGLSKALESFLTISLGEEIEQIPQKITESFEKGKSGKKTDLGINDFRFTPQKIAIRPDGIQALIRVQSKVAVKVERL</sequence>
<reference evidence="3" key="1">
    <citation type="journal article" date="2019" name="Int. J. Syst. Evol. Microbiol.">
        <title>The Global Catalogue of Microorganisms (GCM) 10K type strain sequencing project: providing services to taxonomists for standard genome sequencing and annotation.</title>
        <authorList>
            <consortium name="The Broad Institute Genomics Platform"/>
            <consortium name="The Broad Institute Genome Sequencing Center for Infectious Disease"/>
            <person name="Wu L."/>
            <person name="Ma J."/>
        </authorList>
    </citation>
    <scope>NUCLEOTIDE SEQUENCE [LARGE SCALE GENOMIC DNA]</scope>
    <source>
        <strain evidence="3">CCUG 55250</strain>
    </source>
</reference>
<evidence type="ECO:0000313" key="2">
    <source>
        <dbReference type="EMBL" id="MFC5408518.1"/>
    </source>
</evidence>
<evidence type="ECO:0000256" key="1">
    <source>
        <dbReference type="SAM" id="SignalP"/>
    </source>
</evidence>
<dbReference type="RefSeq" id="WP_379841467.1">
    <property type="nucleotide sequence ID" value="NZ_JBHSMA010000001.1"/>
</dbReference>
<keyword evidence="1" id="KW-0732">Signal</keyword>
<dbReference type="Proteomes" id="UP001596106">
    <property type="component" value="Unassembled WGS sequence"/>
</dbReference>
<organism evidence="2 3">
    <name type="scientific">Larkinella bovis</name>
    <dbReference type="NCBI Taxonomy" id="683041"/>
    <lineage>
        <taxon>Bacteria</taxon>
        <taxon>Pseudomonadati</taxon>
        <taxon>Bacteroidota</taxon>
        <taxon>Cytophagia</taxon>
        <taxon>Cytophagales</taxon>
        <taxon>Spirosomataceae</taxon>
        <taxon>Larkinella</taxon>
    </lineage>
</organism>
<comment type="caution">
    <text evidence="2">The sequence shown here is derived from an EMBL/GenBank/DDBJ whole genome shotgun (WGS) entry which is preliminary data.</text>
</comment>
<evidence type="ECO:0000313" key="3">
    <source>
        <dbReference type="Proteomes" id="UP001596106"/>
    </source>
</evidence>
<dbReference type="EMBL" id="JBHSMA010000001">
    <property type="protein sequence ID" value="MFC5408518.1"/>
    <property type="molecule type" value="Genomic_DNA"/>
</dbReference>
<dbReference type="InterPro" id="IPR025515">
    <property type="entry name" value="DUF4403"/>
</dbReference>
<dbReference type="Pfam" id="PF14356">
    <property type="entry name" value="DUF4403"/>
    <property type="match status" value="1"/>
</dbReference>
<protein>
    <submittedName>
        <fullName evidence="2">DUF4403 family protein</fullName>
    </submittedName>
</protein>